<evidence type="ECO:0000313" key="3">
    <source>
        <dbReference type="Proteomes" id="UP000622552"/>
    </source>
</evidence>
<comment type="caution">
    <text evidence="2">The sequence shown here is derived from an EMBL/GenBank/DDBJ whole genome shotgun (WGS) entry which is preliminary data.</text>
</comment>
<dbReference type="InterPro" id="IPR008551">
    <property type="entry name" value="TANGO2"/>
</dbReference>
<accession>A0A8J7GFV1</accession>
<evidence type="ECO:0000256" key="1">
    <source>
        <dbReference type="SAM" id="MobiDB-lite"/>
    </source>
</evidence>
<name>A0A8J7GFV1_9ACTN</name>
<organism evidence="2 3">
    <name type="scientific">Longispora fulva</name>
    <dbReference type="NCBI Taxonomy" id="619741"/>
    <lineage>
        <taxon>Bacteria</taxon>
        <taxon>Bacillati</taxon>
        <taxon>Actinomycetota</taxon>
        <taxon>Actinomycetes</taxon>
        <taxon>Micromonosporales</taxon>
        <taxon>Micromonosporaceae</taxon>
        <taxon>Longispora</taxon>
    </lineage>
</organism>
<dbReference type="EMBL" id="JADOUF010000001">
    <property type="protein sequence ID" value="MBG6135203.1"/>
    <property type="molecule type" value="Genomic_DNA"/>
</dbReference>
<dbReference type="AlphaFoldDB" id="A0A8J7GFV1"/>
<evidence type="ECO:0008006" key="4">
    <source>
        <dbReference type="Google" id="ProtNLM"/>
    </source>
</evidence>
<protein>
    <recommendedName>
        <fullName evidence="4">Transport and Golgi organization protein 2</fullName>
    </recommendedName>
</protein>
<feature type="compositionally biased region" description="Basic and acidic residues" evidence="1">
    <location>
        <begin position="227"/>
        <end position="236"/>
    </location>
</feature>
<dbReference type="PANTHER" id="PTHR17985">
    <property type="entry name" value="SER/THR-RICH PROTEIN T10 IN DGCR REGION"/>
    <property type="match status" value="1"/>
</dbReference>
<proteinExistence type="predicted"/>
<dbReference type="RefSeq" id="WP_197002348.1">
    <property type="nucleotide sequence ID" value="NZ_BONS01000003.1"/>
</dbReference>
<dbReference type="PANTHER" id="PTHR17985:SF8">
    <property type="entry name" value="TRANSPORT AND GOLGI ORGANIZATION PROTEIN 2 HOMOLOG"/>
    <property type="match status" value="1"/>
</dbReference>
<dbReference type="Proteomes" id="UP000622552">
    <property type="component" value="Unassembled WGS sequence"/>
</dbReference>
<evidence type="ECO:0000313" key="2">
    <source>
        <dbReference type="EMBL" id="MBG6135203.1"/>
    </source>
</evidence>
<gene>
    <name evidence="2" type="ORF">IW245_001397</name>
</gene>
<dbReference type="Pfam" id="PF05742">
    <property type="entry name" value="TANGO2"/>
    <property type="match status" value="1"/>
</dbReference>
<keyword evidence="3" id="KW-1185">Reference proteome</keyword>
<feature type="region of interest" description="Disordered" evidence="1">
    <location>
        <begin position="227"/>
        <end position="248"/>
    </location>
</feature>
<sequence>MCTVFIDLDRSRPWPVLLAGVRDEFADRPWSPPAAYWPALGAQVLGGRDDVAGGTWLAVDTAAPVVAVVLNQQPVPRDAEATVSRGTLPLRALRSLDLDPEPYAGFHLLRCSLDSAVLLSWDGETLDRRELADGRHIVSSLGADNLEHPRVSHTMPAFRALGGTTPEPGLATAAAWGGWLDLLAGGGLPGDDDRAILVDREHEGRRYATGSVSLVALSADGRVRYDFTTDPREPDSWRPVPLVPDGRG</sequence>
<reference evidence="2" key="1">
    <citation type="submission" date="2020-11" db="EMBL/GenBank/DDBJ databases">
        <title>Sequencing the genomes of 1000 actinobacteria strains.</title>
        <authorList>
            <person name="Klenk H.-P."/>
        </authorList>
    </citation>
    <scope>NUCLEOTIDE SEQUENCE</scope>
    <source>
        <strain evidence="2">DSM 45356</strain>
    </source>
</reference>